<dbReference type="EMBL" id="JAGSPJ010000004">
    <property type="protein sequence ID" value="MBR7800378.1"/>
    <property type="molecule type" value="Genomic_DNA"/>
</dbReference>
<dbReference type="Proteomes" id="UP000678545">
    <property type="component" value="Unassembled WGS sequence"/>
</dbReference>
<gene>
    <name evidence="2" type="ORF">KDM90_10275</name>
</gene>
<keyword evidence="3" id="KW-1185">Reference proteome</keyword>
<reference evidence="2" key="1">
    <citation type="submission" date="2021-04" db="EMBL/GenBank/DDBJ databases">
        <title>novel species isolated from subtropical streams in China.</title>
        <authorList>
            <person name="Lu H."/>
        </authorList>
    </citation>
    <scope>NUCLEOTIDE SEQUENCE</scope>
    <source>
        <strain evidence="2">FT137W</strain>
    </source>
</reference>
<protein>
    <submittedName>
        <fullName evidence="2">Uncharacterized protein</fullName>
    </submittedName>
</protein>
<evidence type="ECO:0000256" key="1">
    <source>
        <dbReference type="SAM" id="MobiDB-lite"/>
    </source>
</evidence>
<proteinExistence type="predicted"/>
<dbReference type="RefSeq" id="WP_212675519.1">
    <property type="nucleotide sequence ID" value="NZ_JAGSPJ010000004.1"/>
</dbReference>
<comment type="caution">
    <text evidence="2">The sequence shown here is derived from an EMBL/GenBank/DDBJ whole genome shotgun (WGS) entry which is preliminary data.</text>
</comment>
<name>A0A941E813_9BURK</name>
<accession>A0A941E813</accession>
<organism evidence="2 3">
    <name type="scientific">Undibacterium fentianense</name>
    <dbReference type="NCBI Taxonomy" id="2828728"/>
    <lineage>
        <taxon>Bacteria</taxon>
        <taxon>Pseudomonadati</taxon>
        <taxon>Pseudomonadota</taxon>
        <taxon>Betaproteobacteria</taxon>
        <taxon>Burkholderiales</taxon>
        <taxon>Oxalobacteraceae</taxon>
        <taxon>Undibacterium</taxon>
    </lineage>
</organism>
<dbReference type="AlphaFoldDB" id="A0A941E813"/>
<sequence length="288" mass="33362">MRLPEGFEIRTQLETLQRPHAQFQDRHFEQASSRFAVRNVAISPARSERHAQQISQSGSNSLQLQNTDRITRLLWDDLLGIQATKRQRYQETIEREFRFQVMPALDMKDKKDTKDTKSISDIVEIQCQAGQYEAIDHLERSAPDGKGKERNSHTTKRQRLDSHLRCELDLDHTTWHLSVDREGEQALQIQLRSAHVVGAQVDFRIQQERASEFLLNGEWRDAPFPFSAAAGLLFFQGDALVAALSFDGRAPKIWLDQKIETRTKQLLFAASYSLLMYDWLDPTWREAL</sequence>
<evidence type="ECO:0000313" key="2">
    <source>
        <dbReference type="EMBL" id="MBR7800378.1"/>
    </source>
</evidence>
<evidence type="ECO:0000313" key="3">
    <source>
        <dbReference type="Proteomes" id="UP000678545"/>
    </source>
</evidence>
<feature type="region of interest" description="Disordered" evidence="1">
    <location>
        <begin position="139"/>
        <end position="158"/>
    </location>
</feature>